<evidence type="ECO:0000313" key="2">
    <source>
        <dbReference type="Proteomes" id="UP000177614"/>
    </source>
</evidence>
<dbReference type="Proteomes" id="UP000177614">
    <property type="component" value="Unassembled WGS sequence"/>
</dbReference>
<dbReference type="EMBL" id="MEWR01000010">
    <property type="protein sequence ID" value="OGC82152.1"/>
    <property type="molecule type" value="Genomic_DNA"/>
</dbReference>
<dbReference type="STRING" id="1817814.A2V81_01475"/>
<protein>
    <submittedName>
        <fullName evidence="1">Uncharacterized protein</fullName>
    </submittedName>
</protein>
<proteinExistence type="predicted"/>
<comment type="caution">
    <text evidence="1">The sequence shown here is derived from an EMBL/GenBank/DDBJ whole genome shotgun (WGS) entry which is preliminary data.</text>
</comment>
<dbReference type="AlphaFoldDB" id="A0A1F4XKB6"/>
<reference evidence="1 2" key="1">
    <citation type="journal article" date="2016" name="Nat. Commun.">
        <title>Thousands of microbial genomes shed light on interconnected biogeochemical processes in an aquifer system.</title>
        <authorList>
            <person name="Anantharaman K."/>
            <person name="Brown C.T."/>
            <person name="Hug L.A."/>
            <person name="Sharon I."/>
            <person name="Castelle C.J."/>
            <person name="Probst A.J."/>
            <person name="Thomas B.C."/>
            <person name="Singh A."/>
            <person name="Wilkins M.J."/>
            <person name="Karaoz U."/>
            <person name="Brodie E.L."/>
            <person name="Williams K.H."/>
            <person name="Hubbard S.S."/>
            <person name="Banfield J.F."/>
        </authorList>
    </citation>
    <scope>NUCLEOTIDE SEQUENCE [LARGE SCALE GENOMIC DNA]</scope>
</reference>
<name>A0A1F4XKB6_9BACT</name>
<sequence>MKEKFPETNENPENQFEPTPEWIKTLCPQLADTLPVVIIQELEEWRKKVESQHIKYRLDIRNVSRESVSSYMNNFILRVNDRRSKDPNQKPSMPQELISDTLRGKTWREFYEEIDEALKQTTGLSVKEVKKLSKGGDYSDINLRLLPAFIFLRQKGYKRYPDLAL</sequence>
<organism evidence="1 2">
    <name type="scientific">Candidatus Abawacabacteria bacterium RBG_16_42_10</name>
    <dbReference type="NCBI Taxonomy" id="1817814"/>
    <lineage>
        <taxon>Bacteria</taxon>
        <taxon>Candidatus Abawacaibacteriota</taxon>
    </lineage>
</organism>
<gene>
    <name evidence="1" type="ORF">A2V81_01475</name>
</gene>
<evidence type="ECO:0000313" key="1">
    <source>
        <dbReference type="EMBL" id="OGC82152.1"/>
    </source>
</evidence>
<accession>A0A1F4XKB6</accession>